<comment type="caution">
    <text evidence="1">The sequence shown here is derived from an EMBL/GenBank/DDBJ whole genome shotgun (WGS) entry which is preliminary data.</text>
</comment>
<reference evidence="1 2" key="1">
    <citation type="submission" date="2022-04" db="EMBL/GenBank/DDBJ databases">
        <title>Paracoccus sp. YLB-12 draft genome sequence.</title>
        <authorList>
            <person name="Yu L."/>
        </authorList>
    </citation>
    <scope>NUCLEOTIDE SEQUENCE [LARGE SCALE GENOMIC DNA]</scope>
    <source>
        <strain evidence="1 2">YLB-12</strain>
    </source>
</reference>
<name>A0ABT2KBT8_9RHOB</name>
<dbReference type="EMBL" id="JANAVZ010000006">
    <property type="protein sequence ID" value="MCT4333718.1"/>
    <property type="molecule type" value="Genomic_DNA"/>
</dbReference>
<protein>
    <submittedName>
        <fullName evidence="1">Uncharacterized protein</fullName>
    </submittedName>
</protein>
<dbReference type="RefSeq" id="WP_260277575.1">
    <property type="nucleotide sequence ID" value="NZ_JANAVZ010000006.1"/>
</dbReference>
<keyword evidence="2" id="KW-1185">Reference proteome</keyword>
<evidence type="ECO:0000313" key="1">
    <source>
        <dbReference type="EMBL" id="MCT4333718.1"/>
    </source>
</evidence>
<sequence length="78" mass="8012">MPAYPVSRTWSASIAVAAGDVVQNHGHNAIYVCPSSPADEGDAIQLAPGEGFQVTDATEIFAATLTGTISRVAVIRGL</sequence>
<organism evidence="1 2">
    <name type="scientific">Paracoccus maritimus</name>
    <dbReference type="NCBI Taxonomy" id="2933292"/>
    <lineage>
        <taxon>Bacteria</taxon>
        <taxon>Pseudomonadati</taxon>
        <taxon>Pseudomonadota</taxon>
        <taxon>Alphaproteobacteria</taxon>
        <taxon>Rhodobacterales</taxon>
        <taxon>Paracoccaceae</taxon>
        <taxon>Paracoccus</taxon>
    </lineage>
</organism>
<proteinExistence type="predicted"/>
<gene>
    <name evidence="1" type="ORF">MU516_12665</name>
</gene>
<evidence type="ECO:0000313" key="2">
    <source>
        <dbReference type="Proteomes" id="UP001320702"/>
    </source>
</evidence>
<dbReference type="Proteomes" id="UP001320702">
    <property type="component" value="Unassembled WGS sequence"/>
</dbReference>
<accession>A0ABT2KBT8</accession>